<evidence type="ECO:0000256" key="4">
    <source>
        <dbReference type="ARBA" id="ARBA00022692"/>
    </source>
</evidence>
<comment type="subcellular location">
    <subcellularLocation>
        <location evidence="1 7">Cell membrane</location>
        <topology evidence="1 7">Multi-pass membrane protein</topology>
    </subcellularLocation>
</comment>
<evidence type="ECO:0000313" key="10">
    <source>
        <dbReference type="EMBL" id="PAD83331.1"/>
    </source>
</evidence>
<protein>
    <submittedName>
        <fullName evidence="10">QacE family quaternary ammonium compound efflux SMR transporter</fullName>
    </submittedName>
</protein>
<evidence type="ECO:0000256" key="2">
    <source>
        <dbReference type="ARBA" id="ARBA00022448"/>
    </source>
</evidence>
<accession>A0A0J1LAJ8</accession>
<dbReference type="OrthoDB" id="21828at2"/>
<dbReference type="GO" id="GO:0022857">
    <property type="term" value="F:transmembrane transporter activity"/>
    <property type="evidence" value="ECO:0007669"/>
    <property type="project" value="InterPro"/>
</dbReference>
<keyword evidence="4 7" id="KW-0812">Transmembrane</keyword>
<dbReference type="PANTHER" id="PTHR30561:SF1">
    <property type="entry name" value="MULTIDRUG TRANSPORTER EMRE"/>
    <property type="match status" value="1"/>
</dbReference>
<dbReference type="EMBL" id="LDPH01000012">
    <property type="protein sequence ID" value="KLV25945.1"/>
    <property type="molecule type" value="Genomic_DNA"/>
</dbReference>
<dbReference type="Pfam" id="PF00893">
    <property type="entry name" value="Multi_Drug_Res"/>
    <property type="match status" value="1"/>
</dbReference>
<organism evidence="9 11">
    <name type="scientific">Niallia circulans</name>
    <name type="common">Bacillus circulans</name>
    <dbReference type="NCBI Taxonomy" id="1397"/>
    <lineage>
        <taxon>Bacteria</taxon>
        <taxon>Bacillati</taxon>
        <taxon>Bacillota</taxon>
        <taxon>Bacilli</taxon>
        <taxon>Bacillales</taxon>
        <taxon>Bacillaceae</taxon>
        <taxon>Niallia</taxon>
    </lineage>
</organism>
<keyword evidence="11" id="KW-1185">Reference proteome</keyword>
<sequence>MSWLYLCLAIVFEVAGTTSMKLSEGLTKLLPSILLIFFYLNSLVFLTLALKTIEISVAYAIWSGIGILIISIIGVYYFNESLSLVKITAIFLIIIGVVTLNFTVDHSEASDHKSQMSE</sequence>
<dbReference type="FunFam" id="1.10.3730.20:FF:000001">
    <property type="entry name" value="Quaternary ammonium compound resistance transporter SugE"/>
    <property type="match status" value="1"/>
</dbReference>
<keyword evidence="6 8" id="KW-0472">Membrane</keyword>
<comment type="caution">
    <text evidence="9">The sequence shown here is derived from an EMBL/GenBank/DDBJ whole genome shotgun (WGS) entry which is preliminary data.</text>
</comment>
<keyword evidence="3" id="KW-1003">Cell membrane</keyword>
<feature type="transmembrane region" description="Helical" evidence="8">
    <location>
        <begin position="57"/>
        <end position="78"/>
    </location>
</feature>
<evidence type="ECO:0000256" key="6">
    <source>
        <dbReference type="ARBA" id="ARBA00023136"/>
    </source>
</evidence>
<feature type="transmembrane region" description="Helical" evidence="8">
    <location>
        <begin position="32"/>
        <end position="50"/>
    </location>
</feature>
<dbReference type="GO" id="GO:0005886">
    <property type="term" value="C:plasma membrane"/>
    <property type="evidence" value="ECO:0007669"/>
    <property type="project" value="UniProtKB-SubCell"/>
</dbReference>
<feature type="transmembrane region" description="Helical" evidence="8">
    <location>
        <begin position="84"/>
        <end position="104"/>
    </location>
</feature>
<dbReference type="EMBL" id="NPBQ01000063">
    <property type="protein sequence ID" value="PAD83331.1"/>
    <property type="molecule type" value="Genomic_DNA"/>
</dbReference>
<name>A0A0J1LAJ8_NIACI</name>
<evidence type="ECO:0000256" key="7">
    <source>
        <dbReference type="RuleBase" id="RU003942"/>
    </source>
</evidence>
<evidence type="ECO:0000256" key="1">
    <source>
        <dbReference type="ARBA" id="ARBA00004651"/>
    </source>
</evidence>
<comment type="similarity">
    <text evidence="7">Belongs to the drug/metabolite transporter (DMT) superfamily. Small multidrug resistance (SMR) (TC 2.A.7.1) family.</text>
</comment>
<reference evidence="10 12" key="2">
    <citation type="submission" date="2017-07" db="EMBL/GenBank/DDBJ databases">
        <title>Isolation and whole genome analysis of endospore-forming bacteria from heroin.</title>
        <authorList>
            <person name="Kalinowski J."/>
            <person name="Ahrens B."/>
            <person name="Al-Dilaimi A."/>
            <person name="Winkler A."/>
            <person name="Wibberg D."/>
            <person name="Schleenbecker U."/>
            <person name="Ruckert C."/>
            <person name="Wolfel R."/>
            <person name="Grass G."/>
        </authorList>
    </citation>
    <scope>NUCLEOTIDE SEQUENCE [LARGE SCALE GENOMIC DNA]</scope>
    <source>
        <strain evidence="10 12">7521-2</strain>
    </source>
</reference>
<evidence type="ECO:0000256" key="5">
    <source>
        <dbReference type="ARBA" id="ARBA00022989"/>
    </source>
</evidence>
<keyword evidence="2" id="KW-0813">Transport</keyword>
<gene>
    <name evidence="9" type="ORF">ABW02_13485</name>
    <name evidence="10" type="ORF">CHH57_10335</name>
</gene>
<dbReference type="PANTHER" id="PTHR30561">
    <property type="entry name" value="SMR FAMILY PROTON-DEPENDENT DRUG EFFLUX TRANSPORTER SUGE"/>
    <property type="match status" value="1"/>
</dbReference>
<evidence type="ECO:0000313" key="12">
    <source>
        <dbReference type="Proteomes" id="UP000216961"/>
    </source>
</evidence>
<dbReference type="Proteomes" id="UP000216961">
    <property type="component" value="Unassembled WGS sequence"/>
</dbReference>
<evidence type="ECO:0000313" key="9">
    <source>
        <dbReference type="EMBL" id="KLV25945.1"/>
    </source>
</evidence>
<proteinExistence type="inferred from homology"/>
<dbReference type="Proteomes" id="UP000036045">
    <property type="component" value="Unassembled WGS sequence"/>
</dbReference>
<dbReference type="SUPFAM" id="SSF103481">
    <property type="entry name" value="Multidrug resistance efflux transporter EmrE"/>
    <property type="match status" value="1"/>
</dbReference>
<dbReference type="InterPro" id="IPR000390">
    <property type="entry name" value="Small_drug/metabolite_transptr"/>
</dbReference>
<dbReference type="Gene3D" id="1.10.3730.20">
    <property type="match status" value="1"/>
</dbReference>
<dbReference type="InterPro" id="IPR045324">
    <property type="entry name" value="Small_multidrug_res"/>
</dbReference>
<keyword evidence="5 8" id="KW-1133">Transmembrane helix</keyword>
<evidence type="ECO:0000256" key="3">
    <source>
        <dbReference type="ARBA" id="ARBA00022475"/>
    </source>
</evidence>
<evidence type="ECO:0000256" key="8">
    <source>
        <dbReference type="SAM" id="Phobius"/>
    </source>
</evidence>
<dbReference type="InterPro" id="IPR037185">
    <property type="entry name" value="EmrE-like"/>
</dbReference>
<dbReference type="AlphaFoldDB" id="A0A0J1LAJ8"/>
<dbReference type="RefSeq" id="WP_047942879.1">
    <property type="nucleotide sequence ID" value="NZ_JABRVO010000137.1"/>
</dbReference>
<reference evidence="9 11" key="1">
    <citation type="submission" date="2015-05" db="EMBL/GenBank/DDBJ databases">
        <title>Whole genome sequence and identification of bacterial endophytes from Costus igneus.</title>
        <authorList>
            <person name="Lee Y.P."/>
            <person name="Gan H.M."/>
            <person name="Eng W."/>
            <person name="Wheatley M.S."/>
            <person name="Caraballo A."/>
            <person name="Polter S."/>
            <person name="Savka M.A."/>
            <person name="Hudson A.O."/>
        </authorList>
    </citation>
    <scope>NUCLEOTIDE SEQUENCE [LARGE SCALE GENOMIC DNA]</scope>
    <source>
        <strain evidence="9 11">RIT379</strain>
    </source>
</reference>
<dbReference type="PATRIC" id="fig|1397.4.peg.831"/>
<evidence type="ECO:0000313" key="11">
    <source>
        <dbReference type="Proteomes" id="UP000036045"/>
    </source>
</evidence>